<dbReference type="Pfam" id="PF07732">
    <property type="entry name" value="Cu-oxidase_3"/>
    <property type="match status" value="1"/>
</dbReference>
<keyword evidence="11" id="KW-0732">Signal</keyword>
<evidence type="ECO:0000256" key="4">
    <source>
        <dbReference type="ARBA" id="ARBA00023002"/>
    </source>
</evidence>
<name>A0A5N8WNM7_9ACTN</name>
<evidence type="ECO:0000259" key="12">
    <source>
        <dbReference type="Pfam" id="PF07731"/>
    </source>
</evidence>
<dbReference type="EC" id="1.16.3.4" evidence="5"/>
<proteinExistence type="inferred from homology"/>
<evidence type="ECO:0000313" key="14">
    <source>
        <dbReference type="EMBL" id="MPY48849.1"/>
    </source>
</evidence>
<dbReference type="PROSITE" id="PS00080">
    <property type="entry name" value="MULTICOPPER_OXIDASE2"/>
    <property type="match status" value="1"/>
</dbReference>
<evidence type="ECO:0000256" key="6">
    <source>
        <dbReference type="ARBA" id="ARBA00041027"/>
    </source>
</evidence>
<dbReference type="SUPFAM" id="SSF49503">
    <property type="entry name" value="Cupredoxins"/>
    <property type="match status" value="3"/>
</dbReference>
<comment type="subunit">
    <text evidence="2">Monomer.</text>
</comment>
<evidence type="ECO:0000313" key="15">
    <source>
        <dbReference type="Proteomes" id="UP000373149"/>
    </source>
</evidence>
<dbReference type="EMBL" id="VMNX01000024">
    <property type="protein sequence ID" value="MPY48849.1"/>
    <property type="molecule type" value="Genomic_DNA"/>
</dbReference>
<organism evidence="14 15">
    <name type="scientific">Streptomyces acidicola</name>
    <dbReference type="NCBI Taxonomy" id="2596892"/>
    <lineage>
        <taxon>Bacteria</taxon>
        <taxon>Bacillati</taxon>
        <taxon>Actinomycetota</taxon>
        <taxon>Actinomycetes</taxon>
        <taxon>Kitasatosporales</taxon>
        <taxon>Streptomycetaceae</taxon>
        <taxon>Streptomyces</taxon>
    </lineage>
</organism>
<dbReference type="PANTHER" id="PTHR48267:SF1">
    <property type="entry name" value="BILIRUBIN OXIDASE"/>
    <property type="match status" value="1"/>
</dbReference>
<comment type="caution">
    <text evidence="14">The sequence shown here is derived from an EMBL/GenBank/DDBJ whole genome shotgun (WGS) entry which is preliminary data.</text>
</comment>
<dbReference type="GO" id="GO:0016491">
    <property type="term" value="F:oxidoreductase activity"/>
    <property type="evidence" value="ECO:0007669"/>
    <property type="project" value="UniProtKB-KW"/>
</dbReference>
<evidence type="ECO:0000256" key="7">
    <source>
        <dbReference type="ARBA" id="ARBA00042896"/>
    </source>
</evidence>
<evidence type="ECO:0000256" key="5">
    <source>
        <dbReference type="ARBA" id="ARBA00038978"/>
    </source>
</evidence>
<dbReference type="PANTHER" id="PTHR48267">
    <property type="entry name" value="CUPREDOXIN SUPERFAMILY PROTEIN"/>
    <property type="match status" value="1"/>
</dbReference>
<reference evidence="14 15" key="1">
    <citation type="submission" date="2019-09" db="EMBL/GenBank/DDBJ databases">
        <authorList>
            <person name="Duangmal K."/>
            <person name="Teo W.F.A."/>
            <person name="Lipun K."/>
        </authorList>
    </citation>
    <scope>NUCLEOTIDE SEQUENCE [LARGE SCALE GENOMIC DNA]</scope>
    <source>
        <strain evidence="14 15">K1PN6</strain>
    </source>
</reference>
<keyword evidence="4" id="KW-0560">Oxidoreductase</keyword>
<dbReference type="InterPro" id="IPR008972">
    <property type="entry name" value="Cupredoxin"/>
</dbReference>
<evidence type="ECO:0000256" key="10">
    <source>
        <dbReference type="SAM" id="MobiDB-lite"/>
    </source>
</evidence>
<comment type="similarity">
    <text evidence="1">Belongs to the multicopper oxidase family.</text>
</comment>
<dbReference type="InterPro" id="IPR006311">
    <property type="entry name" value="TAT_signal"/>
</dbReference>
<evidence type="ECO:0000256" key="8">
    <source>
        <dbReference type="ARBA" id="ARBA00043090"/>
    </source>
</evidence>
<dbReference type="CDD" id="cd14448">
    <property type="entry name" value="CuRO_2_BOD_CotA_like"/>
    <property type="match status" value="1"/>
</dbReference>
<evidence type="ECO:0000256" key="3">
    <source>
        <dbReference type="ARBA" id="ARBA00022723"/>
    </source>
</evidence>
<sequence length="511" mass="56427">MSLTRRKMLRLAGGAAVALPVASALTGCSDEGGSTGALRKSRARTPAPFKTPLPVPSVLKPSRTQGGVDYYDIVQKPAQVEILPGIKTEIWGYNGQFPGPTLTTRSGRPIVVRHTNELEVPVAVHLHGGKTPPEHDGFPTDLILPGSGWDGHDAHGGDISRGSREYHYPLEQPAATLWYHDHRMDFTGPQVYHGLAGFHLVHDEAEDNLPLPKGERDIPLLICDRSFTADGAFDYPAVDPSPKGEHGVTEDFMEGVLGDVILVNGAPWPVLEVDAARYRFRLLNASNARRYRLALDPGPQSGNAFVQVGSDVGLLGRPIGHDEIQMAPAERFDVVVDFSKFPVGTRIAMVNKLDDGDTGKVMQFHVVRKASDNSRVPTKLVDFEPLSRSSATVTRKFDFNQRSDDGWDINGKTYDPERDDAAPELGATEIWRFDGDAHHPVHLHLAHFQVLSRNQNDPGPYDSGWKDTIDLESGKEMEIIARFTGYRGRYVFHCHNLEHEDMGMMANFRVM</sequence>
<keyword evidence="3" id="KW-0479">Metal-binding</keyword>
<keyword evidence="15" id="KW-1185">Reference proteome</keyword>
<dbReference type="RefSeq" id="WP_152861101.1">
    <property type="nucleotide sequence ID" value="NZ_VMNX01000024.1"/>
</dbReference>
<evidence type="ECO:0000256" key="9">
    <source>
        <dbReference type="ARBA" id="ARBA00048092"/>
    </source>
</evidence>
<dbReference type="AlphaFoldDB" id="A0A5N8WNM7"/>
<evidence type="ECO:0000256" key="1">
    <source>
        <dbReference type="ARBA" id="ARBA00010609"/>
    </source>
</evidence>
<dbReference type="InterPro" id="IPR033138">
    <property type="entry name" value="Cu_oxidase_CS"/>
</dbReference>
<evidence type="ECO:0000256" key="2">
    <source>
        <dbReference type="ARBA" id="ARBA00011245"/>
    </source>
</evidence>
<feature type="region of interest" description="Disordered" evidence="10">
    <location>
        <begin position="30"/>
        <end position="50"/>
    </location>
</feature>
<dbReference type="PROSITE" id="PS51257">
    <property type="entry name" value="PROKAR_LIPOPROTEIN"/>
    <property type="match status" value="1"/>
</dbReference>
<feature type="domain" description="Plastocyanin-like" evidence="13">
    <location>
        <begin position="78"/>
        <end position="205"/>
    </location>
</feature>
<dbReference type="GO" id="GO:0005507">
    <property type="term" value="F:copper ion binding"/>
    <property type="evidence" value="ECO:0007669"/>
    <property type="project" value="InterPro"/>
</dbReference>
<evidence type="ECO:0000256" key="11">
    <source>
        <dbReference type="SAM" id="SignalP"/>
    </source>
</evidence>
<evidence type="ECO:0000259" key="13">
    <source>
        <dbReference type="Pfam" id="PF07732"/>
    </source>
</evidence>
<dbReference type="InterPro" id="IPR045087">
    <property type="entry name" value="Cu-oxidase_fam"/>
</dbReference>
<dbReference type="Gene3D" id="2.60.40.420">
    <property type="entry name" value="Cupredoxins - blue copper proteins"/>
    <property type="match status" value="3"/>
</dbReference>
<gene>
    <name evidence="14" type="ORF">FPZ41_09825</name>
</gene>
<dbReference type="Pfam" id="PF07731">
    <property type="entry name" value="Cu-oxidase_2"/>
    <property type="match status" value="1"/>
</dbReference>
<comment type="catalytic activity">
    <reaction evidence="9">
        <text>4 Cu(+) + O2 + 4 H(+) = 4 Cu(2+) + 2 H2O</text>
        <dbReference type="Rhea" id="RHEA:30083"/>
        <dbReference type="ChEBI" id="CHEBI:15377"/>
        <dbReference type="ChEBI" id="CHEBI:15378"/>
        <dbReference type="ChEBI" id="CHEBI:15379"/>
        <dbReference type="ChEBI" id="CHEBI:29036"/>
        <dbReference type="ChEBI" id="CHEBI:49552"/>
        <dbReference type="EC" id="1.16.3.4"/>
    </reaction>
    <physiologicalReaction direction="left-to-right" evidence="9">
        <dbReference type="Rhea" id="RHEA:30084"/>
    </physiologicalReaction>
</comment>
<feature type="domain" description="Plastocyanin-like" evidence="12">
    <location>
        <begin position="398"/>
        <end position="510"/>
    </location>
</feature>
<protein>
    <recommendedName>
        <fullName evidence="6">Multicopper oxidase CueO</fullName>
        <ecNumber evidence="5">1.16.3.4</ecNumber>
    </recommendedName>
    <alternativeName>
        <fullName evidence="7">Copper efflux oxidase</fullName>
    </alternativeName>
    <alternativeName>
        <fullName evidence="8">Cuprous oxidase</fullName>
    </alternativeName>
</protein>
<feature type="chain" id="PRO_5039393104" description="Multicopper oxidase CueO" evidence="11">
    <location>
        <begin position="27"/>
        <end position="511"/>
    </location>
</feature>
<dbReference type="InterPro" id="IPR011707">
    <property type="entry name" value="Cu-oxidase-like_N"/>
</dbReference>
<dbReference type="InterPro" id="IPR011706">
    <property type="entry name" value="Cu-oxidase_C"/>
</dbReference>
<feature type="signal peptide" evidence="11">
    <location>
        <begin position="1"/>
        <end position="26"/>
    </location>
</feature>
<dbReference type="Proteomes" id="UP000373149">
    <property type="component" value="Unassembled WGS sequence"/>
</dbReference>
<dbReference type="PROSITE" id="PS00079">
    <property type="entry name" value="MULTICOPPER_OXIDASE1"/>
    <property type="match status" value="1"/>
</dbReference>
<dbReference type="PROSITE" id="PS51318">
    <property type="entry name" value="TAT"/>
    <property type="match status" value="1"/>
</dbReference>
<dbReference type="InterPro" id="IPR002355">
    <property type="entry name" value="Cu_oxidase_Cu_BS"/>
</dbReference>
<accession>A0A5N8WNM7</accession>